<dbReference type="EMBL" id="LJYG01000044">
    <property type="protein sequence ID" value="KRQ15374.1"/>
    <property type="molecule type" value="Genomic_DNA"/>
</dbReference>
<dbReference type="AlphaFoldDB" id="A0A0R3E4L6"/>
<proteinExistence type="predicted"/>
<evidence type="ECO:0000313" key="2">
    <source>
        <dbReference type="Proteomes" id="UP000051936"/>
    </source>
</evidence>
<protein>
    <submittedName>
        <fullName evidence="1">Uncharacterized protein</fullName>
    </submittedName>
</protein>
<name>A0A0R3E4L6_9BRAD</name>
<organism evidence="1 2">
    <name type="scientific">Bradyrhizobium manausense</name>
    <dbReference type="NCBI Taxonomy" id="989370"/>
    <lineage>
        <taxon>Bacteria</taxon>
        <taxon>Pseudomonadati</taxon>
        <taxon>Pseudomonadota</taxon>
        <taxon>Alphaproteobacteria</taxon>
        <taxon>Hyphomicrobiales</taxon>
        <taxon>Nitrobacteraceae</taxon>
        <taxon>Bradyrhizobium</taxon>
    </lineage>
</organism>
<reference evidence="1 2" key="1">
    <citation type="submission" date="2015-09" db="EMBL/GenBank/DDBJ databases">
        <title>Draft Genome Sequence of Bradyrhizobium manausense Strain BR 3351T, a Novel Symbiotic Nitrogen-Fixing Alphaproteobacterium Isolated from Brazilian Amazon Rain Forest.</title>
        <authorList>
            <person name="De Araujo J.L."/>
            <person name="Zilli J.E."/>
        </authorList>
    </citation>
    <scope>NUCLEOTIDE SEQUENCE [LARGE SCALE GENOMIC DNA]</scope>
    <source>
        <strain evidence="1 2">BR3351</strain>
    </source>
</reference>
<gene>
    <name evidence="1" type="ORF">AOQ71_10260</name>
</gene>
<dbReference type="SUPFAM" id="SSF52096">
    <property type="entry name" value="ClpP/crotonase"/>
    <property type="match status" value="1"/>
</dbReference>
<evidence type="ECO:0000313" key="1">
    <source>
        <dbReference type="EMBL" id="KRQ15374.1"/>
    </source>
</evidence>
<sequence length="339" mass="36764">MHFWTASRGGNCAECSWIAAEGTIVAETPKQAEEFFKTHPEYPNVYLNSPGGNLSAGVQLGRLFRKYSLRVAVGHTTAPTDPDLSSTADIDEGQCVSACSYAFLGGVVREADNNQIGIHQFSWELNNFAQQPSADIQDAAGASAGFSLSTAQVIAGFLITYVQEMGVDPKFVSVASSTEDVHYLSKEELVNLNVRWDSKAFGPWGIRPWGNGIYAFAESHDKKQTAFVFCNSDKHPKMRIQGVEHVSEIKEELKDVDNYMPIEAALGADVTSIKLSQESNGASALDMSLADFDPRGLQGKSDYDLSVRAKTHSVEWLFNFSLSAVGAAAAISAAMRNCN</sequence>
<accession>A0A0R3E4L6</accession>
<dbReference type="Proteomes" id="UP000051936">
    <property type="component" value="Unassembled WGS sequence"/>
</dbReference>
<dbReference type="STRING" id="989370.AOQ71_10260"/>
<dbReference type="InterPro" id="IPR029045">
    <property type="entry name" value="ClpP/crotonase-like_dom_sf"/>
</dbReference>
<dbReference type="Gene3D" id="3.90.226.10">
    <property type="entry name" value="2-enoyl-CoA Hydratase, Chain A, domain 1"/>
    <property type="match status" value="1"/>
</dbReference>
<keyword evidence="2" id="KW-1185">Reference proteome</keyword>
<comment type="caution">
    <text evidence="1">The sequence shown here is derived from an EMBL/GenBank/DDBJ whole genome shotgun (WGS) entry which is preliminary data.</text>
</comment>